<dbReference type="GO" id="GO:0016810">
    <property type="term" value="F:hydrolase activity, acting on carbon-nitrogen (but not peptide) bonds"/>
    <property type="evidence" value="ECO:0007669"/>
    <property type="project" value="InterPro"/>
</dbReference>
<dbReference type="Gene3D" id="3.20.20.140">
    <property type="entry name" value="Metal-dependent hydrolases"/>
    <property type="match status" value="1"/>
</dbReference>
<evidence type="ECO:0000313" key="2">
    <source>
        <dbReference type="EMBL" id="SVC39712.1"/>
    </source>
</evidence>
<dbReference type="Gene3D" id="2.30.40.10">
    <property type="entry name" value="Urease, subunit C, domain 1"/>
    <property type="match status" value="1"/>
</dbReference>
<dbReference type="InterPro" id="IPR011059">
    <property type="entry name" value="Metal-dep_hydrolase_composite"/>
</dbReference>
<proteinExistence type="predicted"/>
<evidence type="ECO:0000259" key="1">
    <source>
        <dbReference type="Pfam" id="PF07969"/>
    </source>
</evidence>
<dbReference type="EMBL" id="UINC01088998">
    <property type="protein sequence ID" value="SVC39712.1"/>
    <property type="molecule type" value="Genomic_DNA"/>
</dbReference>
<reference evidence="2" key="1">
    <citation type="submission" date="2018-05" db="EMBL/GenBank/DDBJ databases">
        <authorList>
            <person name="Lanie J.A."/>
            <person name="Ng W.-L."/>
            <person name="Kazmierczak K.M."/>
            <person name="Andrzejewski T.M."/>
            <person name="Davidsen T.M."/>
            <person name="Wayne K.J."/>
            <person name="Tettelin H."/>
            <person name="Glass J.I."/>
            <person name="Rusch D."/>
            <person name="Podicherti R."/>
            <person name="Tsui H.-C.T."/>
            <person name="Winkler M.E."/>
        </authorList>
    </citation>
    <scope>NUCLEOTIDE SEQUENCE</scope>
</reference>
<protein>
    <recommendedName>
        <fullName evidence="1">Amidohydrolase 3 domain-containing protein</fullName>
    </recommendedName>
</protein>
<dbReference type="AlphaFoldDB" id="A0A382LXC3"/>
<organism evidence="2">
    <name type="scientific">marine metagenome</name>
    <dbReference type="NCBI Taxonomy" id="408172"/>
    <lineage>
        <taxon>unclassified sequences</taxon>
        <taxon>metagenomes</taxon>
        <taxon>ecological metagenomes</taxon>
    </lineage>
</organism>
<feature type="domain" description="Amidohydrolase 3" evidence="1">
    <location>
        <begin position="17"/>
        <end position="98"/>
    </location>
</feature>
<gene>
    <name evidence="2" type="ORF">METZ01_LOCUS292566</name>
</gene>
<dbReference type="Pfam" id="PF07969">
    <property type="entry name" value="Amidohydro_3"/>
    <property type="match status" value="1"/>
</dbReference>
<feature type="non-terminal residue" evidence="2">
    <location>
        <position position="1"/>
    </location>
</feature>
<dbReference type="SUPFAM" id="SSF51338">
    <property type="entry name" value="Composite domain of metallo-dependent hydrolases"/>
    <property type="match status" value="1"/>
</dbReference>
<sequence>EEKKVAPHNGAFARVLGRYYREEGLLDLMTAIKKMTLLQAQRLEQFTPAFKTKGRLKVGSDADITVFDVNAIIDRATYQDPYQASAGIHHVIVNGTFIVRDKLLVKDAYPGRRITTKSH</sequence>
<name>A0A382LXC3_9ZZZZ</name>
<accession>A0A382LXC3</accession>
<dbReference type="InterPro" id="IPR013108">
    <property type="entry name" value="Amidohydro_3"/>
</dbReference>